<dbReference type="AlphaFoldDB" id="A0A6G9Y7D8"/>
<dbReference type="EMBL" id="CP046172">
    <property type="protein sequence ID" value="QIS09119.1"/>
    <property type="molecule type" value="Genomic_DNA"/>
</dbReference>
<evidence type="ECO:0000313" key="2">
    <source>
        <dbReference type="Proteomes" id="UP000503540"/>
    </source>
</evidence>
<name>A0A6G9Y7D8_9NOCA</name>
<sequence length="302" mass="32074">MSFAGMPCSVAAAVDIPLPGTATQVTGWLCVEQPGAWGRDVIGDEVLGPELTAELAVRTKAARVRPTLIRRPGRNEFTGARTVLLASTGPEGSWCERLEITDLKQLLDLDLHAVAGPPPNIGVRVTDPLVLVCAHGKRDQCCARYGRPIAAALAADFPDRVWECSHTGGHRFAPAVVLLPSGLTYGRVDAAAAMELVDAADRGAVSLRGLRGRSCYRPLEQLAEVAVRERVPAGVDDLTVRPEIDSPAADPDFAGAAIVTHRDGRRWRVTARMVAYAPRQASCGAAAKPATGLVVDEVRALR</sequence>
<dbReference type="PANTHER" id="PTHR31902">
    <property type="entry name" value="ACTIN PATCHES DISTAL PROTEIN 1"/>
    <property type="match status" value="1"/>
</dbReference>
<dbReference type="PIRSF" id="PIRSF035042">
    <property type="entry name" value="UCP035042_thirdx"/>
    <property type="match status" value="1"/>
</dbReference>
<proteinExistence type="predicted"/>
<dbReference type="InterPro" id="IPR036249">
    <property type="entry name" value="Thioredoxin-like_sf"/>
</dbReference>
<dbReference type="RefSeq" id="WP_238847109.1">
    <property type="nucleotide sequence ID" value="NZ_CP046172.1"/>
</dbReference>
<dbReference type="CDD" id="cd03062">
    <property type="entry name" value="TRX_Fd_Sucrase"/>
    <property type="match status" value="1"/>
</dbReference>
<reference evidence="1 2" key="1">
    <citation type="journal article" date="2019" name="ACS Chem. Biol.">
        <title>Identification and Mobilization of a Cryptic Antibiotic Biosynthesis Gene Locus from a Human-Pathogenic Nocardia Isolate.</title>
        <authorList>
            <person name="Herisse M."/>
            <person name="Ishida K."/>
            <person name="Porter J.L."/>
            <person name="Howden B."/>
            <person name="Hertweck C."/>
            <person name="Stinear T.P."/>
            <person name="Pidot S.J."/>
        </authorList>
    </citation>
    <scope>NUCLEOTIDE SEQUENCE [LARGE SCALE GENOMIC DNA]</scope>
    <source>
        <strain evidence="1 2">AUSMDU00012717</strain>
    </source>
</reference>
<dbReference type="Pfam" id="PF06999">
    <property type="entry name" value="Suc_Fer-like"/>
    <property type="match status" value="1"/>
</dbReference>
<accession>A0A6G9Y7D8</accession>
<dbReference type="Proteomes" id="UP000503540">
    <property type="component" value="Chromosome"/>
</dbReference>
<evidence type="ECO:0000313" key="1">
    <source>
        <dbReference type="EMBL" id="QIS09119.1"/>
    </source>
</evidence>
<gene>
    <name evidence="1" type="ORF">F5544_06040</name>
</gene>
<dbReference type="KEGG" id="nah:F5544_06040"/>
<dbReference type="Gene3D" id="3.40.30.10">
    <property type="entry name" value="Glutaredoxin"/>
    <property type="match status" value="1"/>
</dbReference>
<keyword evidence="2" id="KW-1185">Reference proteome</keyword>
<dbReference type="InterPro" id="IPR010350">
    <property type="entry name" value="Aim32/Apd1-like_bac"/>
</dbReference>
<dbReference type="PANTHER" id="PTHR31902:SF22">
    <property type="entry name" value="SLL1203 PROTEIN"/>
    <property type="match status" value="1"/>
</dbReference>
<organism evidence="1 2">
    <name type="scientific">Nocardia arthritidis</name>
    <dbReference type="NCBI Taxonomy" id="228602"/>
    <lineage>
        <taxon>Bacteria</taxon>
        <taxon>Bacillati</taxon>
        <taxon>Actinomycetota</taxon>
        <taxon>Actinomycetes</taxon>
        <taxon>Mycobacteriales</taxon>
        <taxon>Nocardiaceae</taxon>
        <taxon>Nocardia</taxon>
    </lineage>
</organism>
<dbReference type="InterPro" id="IPR009737">
    <property type="entry name" value="Aim32/Apd1-like"/>
</dbReference>
<dbReference type="SUPFAM" id="SSF52833">
    <property type="entry name" value="Thioredoxin-like"/>
    <property type="match status" value="1"/>
</dbReference>
<protein>
    <submittedName>
        <fullName evidence="1">Sucrase ferredoxin</fullName>
    </submittedName>
</protein>